<dbReference type="EMBL" id="QMEV01000001">
    <property type="protein sequence ID" value="RAV17493.1"/>
    <property type="molecule type" value="Genomic_DNA"/>
</dbReference>
<gene>
    <name evidence="1" type="ORF">DQP57_00255</name>
</gene>
<dbReference type="AlphaFoldDB" id="A0A329MFR3"/>
<comment type="caution">
    <text evidence="1">The sequence shown here is derived from an EMBL/GenBank/DDBJ whole genome shotgun (WGS) entry which is preliminary data.</text>
</comment>
<evidence type="ECO:0000313" key="1">
    <source>
        <dbReference type="EMBL" id="RAV17493.1"/>
    </source>
</evidence>
<name>A0A329MFR3_9MYCO</name>
<accession>A0A329MFR3</accession>
<reference evidence="1 2" key="1">
    <citation type="submission" date="2018-06" db="EMBL/GenBank/DDBJ databases">
        <title>NTM in soil in Japan.</title>
        <authorList>
            <person name="Ohya K."/>
        </authorList>
    </citation>
    <scope>NUCLEOTIDE SEQUENCE [LARGE SCALE GENOMIC DNA]</scope>
    <source>
        <strain evidence="1 2">GF28</strain>
    </source>
</reference>
<proteinExistence type="predicted"/>
<evidence type="ECO:0000313" key="2">
    <source>
        <dbReference type="Proteomes" id="UP000250915"/>
    </source>
</evidence>
<sequence>MWLMTVSDEFDQVDAILSRLRGRTQTWRSAVAAANDERAQVNKLLCDARQAGASFREMRDATGLGVGTIQMVLAKAGIS</sequence>
<protein>
    <submittedName>
        <fullName evidence="1">Uncharacterized protein</fullName>
    </submittedName>
</protein>
<organism evidence="1 2">
    <name type="scientific">Mycobacterium colombiense</name>
    <dbReference type="NCBI Taxonomy" id="339268"/>
    <lineage>
        <taxon>Bacteria</taxon>
        <taxon>Bacillati</taxon>
        <taxon>Actinomycetota</taxon>
        <taxon>Actinomycetes</taxon>
        <taxon>Mycobacteriales</taxon>
        <taxon>Mycobacteriaceae</taxon>
        <taxon>Mycobacterium</taxon>
        <taxon>Mycobacterium avium complex (MAC)</taxon>
    </lineage>
</organism>
<dbReference type="Proteomes" id="UP000250915">
    <property type="component" value="Unassembled WGS sequence"/>
</dbReference>